<accession>A0AAU7CT80</accession>
<name>A0AAU7CT80_9BACT</name>
<sequence>MDGILRGSTDANIWFDDLRALLAHLGFAECVRGNHYMFTRDEVAEILNLQPSGSQAKAYQVKQVRWGHRLQWLGGRAGGRIAL</sequence>
<reference evidence="1" key="1">
    <citation type="submission" date="2024-05" db="EMBL/GenBank/DDBJ databases">
        <title>Planctomycetes of the genus Singulisphaera possess chitinolytic capabilities.</title>
        <authorList>
            <person name="Ivanova A."/>
        </authorList>
    </citation>
    <scope>NUCLEOTIDE SEQUENCE</scope>
    <source>
        <strain evidence="1">Ch08T</strain>
    </source>
</reference>
<evidence type="ECO:0000313" key="1">
    <source>
        <dbReference type="EMBL" id="XBH07876.1"/>
    </source>
</evidence>
<dbReference type="RefSeq" id="WP_406700715.1">
    <property type="nucleotide sequence ID" value="NZ_CP155447.1"/>
</dbReference>
<dbReference type="AlphaFoldDB" id="A0AAU7CT80"/>
<proteinExistence type="predicted"/>
<protein>
    <submittedName>
        <fullName evidence="1">Type II toxin-antitoxin system HicA family toxin</fullName>
    </submittedName>
</protein>
<dbReference type="EMBL" id="CP155447">
    <property type="protein sequence ID" value="XBH07876.1"/>
    <property type="molecule type" value="Genomic_DNA"/>
</dbReference>
<organism evidence="1">
    <name type="scientific">Singulisphaera sp. Ch08</name>
    <dbReference type="NCBI Taxonomy" id="3120278"/>
    <lineage>
        <taxon>Bacteria</taxon>
        <taxon>Pseudomonadati</taxon>
        <taxon>Planctomycetota</taxon>
        <taxon>Planctomycetia</taxon>
        <taxon>Isosphaerales</taxon>
        <taxon>Isosphaeraceae</taxon>
        <taxon>Singulisphaera</taxon>
    </lineage>
</organism>
<gene>
    <name evidence="1" type="ORF">V5E97_18145</name>
</gene>